<dbReference type="AlphaFoldDB" id="A0A140L9D7"/>
<organism evidence="3 4">
    <name type="scientific">Thermotalea metallivorans</name>
    <dbReference type="NCBI Taxonomy" id="520762"/>
    <lineage>
        <taxon>Bacteria</taxon>
        <taxon>Bacillati</taxon>
        <taxon>Bacillota</taxon>
        <taxon>Clostridia</taxon>
        <taxon>Peptostreptococcales</taxon>
        <taxon>Thermotaleaceae</taxon>
        <taxon>Thermotalea</taxon>
    </lineage>
</organism>
<name>A0A140L9D7_9FIRM</name>
<dbReference type="InterPro" id="IPR036890">
    <property type="entry name" value="HATPase_C_sf"/>
</dbReference>
<keyword evidence="4" id="KW-1185">Reference proteome</keyword>
<dbReference type="Gene3D" id="3.30.565.10">
    <property type="entry name" value="Histidine kinase-like ATPase, C-terminal domain"/>
    <property type="match status" value="1"/>
</dbReference>
<keyword evidence="1" id="KW-0175">Coiled coil</keyword>
<dbReference type="OrthoDB" id="7452186at2"/>
<protein>
    <submittedName>
        <fullName evidence="3">Chaperone protein HtpG</fullName>
    </submittedName>
</protein>
<evidence type="ECO:0000313" key="3">
    <source>
        <dbReference type="EMBL" id="KXG77162.1"/>
    </source>
</evidence>
<accession>A0A140L9D7</accession>
<dbReference type="EMBL" id="LOEE01000019">
    <property type="protein sequence ID" value="KXG77162.1"/>
    <property type="molecule type" value="Genomic_DNA"/>
</dbReference>
<dbReference type="RefSeq" id="WP_068555068.1">
    <property type="nucleotide sequence ID" value="NZ_LOEE01000019.1"/>
</dbReference>
<evidence type="ECO:0000256" key="2">
    <source>
        <dbReference type="SAM" id="MobiDB-lite"/>
    </source>
</evidence>
<comment type="caution">
    <text evidence="3">The sequence shown here is derived from an EMBL/GenBank/DDBJ whole genome shotgun (WGS) entry which is preliminary data.</text>
</comment>
<gene>
    <name evidence="3" type="primary">htpG</name>
    <name evidence="3" type="ORF">AN619_06920</name>
</gene>
<dbReference type="SUPFAM" id="SSF55874">
    <property type="entry name" value="ATPase domain of HSP90 chaperone/DNA topoisomerase II/histidine kinase"/>
    <property type="match status" value="1"/>
</dbReference>
<evidence type="ECO:0000313" key="4">
    <source>
        <dbReference type="Proteomes" id="UP000070456"/>
    </source>
</evidence>
<dbReference type="Proteomes" id="UP000070456">
    <property type="component" value="Unassembled WGS sequence"/>
</dbReference>
<proteinExistence type="predicted"/>
<sequence length="536" mass="62538">MSEIKIGKNAIENLTRGMYEDSRIIYREYIQNAADQIDYAIKHALFDEDLFIDIKIDKNGRNITIKDNATGVRRDMVESTLAYVADSDKIKGEAKGFRGIGRLGGLAYCEKLRFITTAKGEKQKTIMTWDAKALSKMLDDETVRDAAGTILQKIISYEYEECPIDDHYFIVEMLGITNENVDLLDTEKVKEYIALNAPVPYDSKFYYKQKIYEYLKKKGFPKNEYKIFVDGEDIQKLYTTTLFERNPAGQRRKYDDVYDIKIQEFYNDNGELLAWMWYGISRFEKQIPYPLNETAGIRLRQSNIQIGNERTLAPLFKEARGNLYFIGEVHAVHKGLTPNARRDYFNENSVRNEFEAQLKYFFHSTLHPLYIDANRAKNAYKKEIALYKKEDEYSKKKGRFISDREKQKIEHEIEVAKTEDEKAKRELTRLKTKAESDEVFRVVLMHIEDNHKKSLKNAGFSKPNPKALTSPIPEEHPQKKKKGYLVDELSNLPDKQRKLVSRIYDIIARNLPPEQSEELINKIQEELKNGKKNSLN</sequence>
<feature type="region of interest" description="Disordered" evidence="2">
    <location>
        <begin position="455"/>
        <end position="482"/>
    </location>
</feature>
<reference evidence="3 4" key="1">
    <citation type="submission" date="2015-12" db="EMBL/GenBank/DDBJ databases">
        <title>Draft genome sequence of the thermoanaerobe Thermotalea metallivorans, an isolate from the runoff channel of the Great Artesian Basin, Australia.</title>
        <authorList>
            <person name="Patel B.K."/>
        </authorList>
    </citation>
    <scope>NUCLEOTIDE SEQUENCE [LARGE SCALE GENOMIC DNA]</scope>
    <source>
        <strain evidence="3 4">B2-1</strain>
    </source>
</reference>
<dbReference type="Pfam" id="PF13589">
    <property type="entry name" value="HATPase_c_3"/>
    <property type="match status" value="1"/>
</dbReference>
<dbReference type="STRING" id="520762.AN619_06920"/>
<dbReference type="PATRIC" id="fig|520762.4.peg.771"/>
<feature type="coiled-coil region" evidence="1">
    <location>
        <begin position="370"/>
        <end position="433"/>
    </location>
</feature>
<evidence type="ECO:0000256" key="1">
    <source>
        <dbReference type="SAM" id="Coils"/>
    </source>
</evidence>